<evidence type="ECO:0000313" key="5">
    <source>
        <dbReference type="Proteomes" id="UP001183629"/>
    </source>
</evidence>
<evidence type="ECO:0000259" key="2">
    <source>
        <dbReference type="PROSITE" id="PS50110"/>
    </source>
</evidence>
<dbReference type="PANTHER" id="PTHR44757:SF2">
    <property type="entry name" value="BIOFILM ARCHITECTURE MAINTENANCE PROTEIN MBAA"/>
    <property type="match status" value="1"/>
</dbReference>
<dbReference type="Proteomes" id="UP001183629">
    <property type="component" value="Unassembled WGS sequence"/>
</dbReference>
<dbReference type="InterPro" id="IPR011006">
    <property type="entry name" value="CheY-like_superfamily"/>
</dbReference>
<feature type="modified residue" description="4-aspartylphosphate" evidence="1">
    <location>
        <position position="53"/>
    </location>
</feature>
<feature type="domain" description="Response regulatory" evidence="2">
    <location>
        <begin position="4"/>
        <end position="119"/>
    </location>
</feature>
<evidence type="ECO:0000256" key="1">
    <source>
        <dbReference type="PROSITE-ProRule" id="PRU00169"/>
    </source>
</evidence>
<name>A0AAE3ZVJ9_9ACTN</name>
<gene>
    <name evidence="4" type="ORF">J2S44_005906</name>
</gene>
<dbReference type="Gene3D" id="3.40.50.2300">
    <property type="match status" value="1"/>
</dbReference>
<dbReference type="GO" id="GO:0000160">
    <property type="term" value="P:phosphorelay signal transduction system"/>
    <property type="evidence" value="ECO:0007669"/>
    <property type="project" value="InterPro"/>
</dbReference>
<reference evidence="4 5" key="1">
    <citation type="submission" date="2023-07" db="EMBL/GenBank/DDBJ databases">
        <title>Sequencing the genomes of 1000 actinobacteria strains.</title>
        <authorList>
            <person name="Klenk H.-P."/>
        </authorList>
    </citation>
    <scope>NUCLEOTIDE SEQUENCE [LARGE SCALE GENOMIC DNA]</scope>
    <source>
        <strain evidence="4 5">DSM 44711</strain>
    </source>
</reference>
<organism evidence="4 5">
    <name type="scientific">Catenuloplanes niger</name>
    <dbReference type="NCBI Taxonomy" id="587534"/>
    <lineage>
        <taxon>Bacteria</taxon>
        <taxon>Bacillati</taxon>
        <taxon>Actinomycetota</taxon>
        <taxon>Actinomycetes</taxon>
        <taxon>Micromonosporales</taxon>
        <taxon>Micromonosporaceae</taxon>
        <taxon>Catenuloplanes</taxon>
    </lineage>
</organism>
<keyword evidence="5" id="KW-1185">Reference proteome</keyword>
<dbReference type="Pfam" id="PF00563">
    <property type="entry name" value="EAL"/>
    <property type="match status" value="1"/>
</dbReference>
<dbReference type="RefSeq" id="WP_310420562.1">
    <property type="nucleotide sequence ID" value="NZ_JAVDYC010000001.1"/>
</dbReference>
<feature type="domain" description="EAL" evidence="3">
    <location>
        <begin position="153"/>
        <end position="407"/>
    </location>
</feature>
<evidence type="ECO:0000259" key="3">
    <source>
        <dbReference type="PROSITE" id="PS50883"/>
    </source>
</evidence>
<dbReference type="Pfam" id="PF00072">
    <property type="entry name" value="Response_reg"/>
    <property type="match status" value="1"/>
</dbReference>
<dbReference type="InterPro" id="IPR001789">
    <property type="entry name" value="Sig_transdc_resp-reg_receiver"/>
</dbReference>
<protein>
    <submittedName>
        <fullName evidence="4">EAL domain-containing protein (Putative c-di-GMP-specific phosphodiesterase class I)/FixJ family two-component response regulator</fullName>
    </submittedName>
</protein>
<evidence type="ECO:0000313" key="4">
    <source>
        <dbReference type="EMBL" id="MDR7325656.1"/>
    </source>
</evidence>
<dbReference type="EMBL" id="JAVDYC010000001">
    <property type="protein sequence ID" value="MDR7325656.1"/>
    <property type="molecule type" value="Genomic_DNA"/>
</dbReference>
<dbReference type="CDD" id="cd01948">
    <property type="entry name" value="EAL"/>
    <property type="match status" value="1"/>
</dbReference>
<dbReference type="PROSITE" id="PS50883">
    <property type="entry name" value="EAL"/>
    <property type="match status" value="1"/>
</dbReference>
<dbReference type="PROSITE" id="PS50110">
    <property type="entry name" value="RESPONSE_REGULATORY"/>
    <property type="match status" value="1"/>
</dbReference>
<dbReference type="PANTHER" id="PTHR44757">
    <property type="entry name" value="DIGUANYLATE CYCLASE DGCP"/>
    <property type="match status" value="1"/>
</dbReference>
<dbReference type="AlphaFoldDB" id="A0AAE3ZVJ9"/>
<dbReference type="InterPro" id="IPR035919">
    <property type="entry name" value="EAL_sf"/>
</dbReference>
<accession>A0AAE3ZVJ9</accession>
<proteinExistence type="predicted"/>
<dbReference type="InterPro" id="IPR052155">
    <property type="entry name" value="Biofilm_reg_signaling"/>
</dbReference>
<comment type="caution">
    <text evidence="4">The sequence shown here is derived from an EMBL/GenBank/DDBJ whole genome shotgun (WGS) entry which is preliminary data.</text>
</comment>
<dbReference type="SMART" id="SM00052">
    <property type="entry name" value="EAL"/>
    <property type="match status" value="1"/>
</dbReference>
<dbReference type="Gene3D" id="3.20.20.450">
    <property type="entry name" value="EAL domain"/>
    <property type="match status" value="1"/>
</dbReference>
<sequence>MRPRLLLVDDDARILSGLRRQLHSRYAVTVAEGGAAGLAAIAEQGPFAVVVSDMRMPGMDGATFLARVRLAAPLTTRVLLTGQTEPAAAIRAINDGQVFRFLNKPCPPETLDRCLQEAVVRYEAARDEESALAAVLADRRVLDHVLDPTVPAGDALAAELLDALRNGEFHLRYQPIVDLADEHTVGVEALMRWTPAHAGLVTAARFIPAAEATGLIRPLGRWVMSAACQEVASWPAMSATESLRVHINLSEGQLRDPQLADDLQQALTLSGFDPHRVTLEIDHGPALSELQPLASLRTLRDRGMELALCGFTDAALLRDTAERLPLAVAKIRRHLTALLPTDERHSGVLFTQIVATAHDLGIRAVAEGIETDAQRDAARERGCDHGQGYRYGSPAEAGDLLTLLVGA</sequence>
<dbReference type="SMART" id="SM00448">
    <property type="entry name" value="REC"/>
    <property type="match status" value="1"/>
</dbReference>
<dbReference type="SUPFAM" id="SSF52172">
    <property type="entry name" value="CheY-like"/>
    <property type="match status" value="1"/>
</dbReference>
<keyword evidence="1" id="KW-0597">Phosphoprotein</keyword>
<dbReference type="InterPro" id="IPR001633">
    <property type="entry name" value="EAL_dom"/>
</dbReference>
<dbReference type="SUPFAM" id="SSF141868">
    <property type="entry name" value="EAL domain-like"/>
    <property type="match status" value="1"/>
</dbReference>